<accession>A0ABT0RTA6</accession>
<feature type="signal peptide" evidence="1">
    <location>
        <begin position="1"/>
        <end position="16"/>
    </location>
</feature>
<protein>
    <submittedName>
        <fullName evidence="2">Uncharacterized protein</fullName>
    </submittedName>
</protein>
<organism evidence="2 3">
    <name type="scientific">Sphingomonas caseinilyticus</name>
    <dbReference type="NCBI Taxonomy" id="2908205"/>
    <lineage>
        <taxon>Bacteria</taxon>
        <taxon>Pseudomonadati</taxon>
        <taxon>Pseudomonadota</taxon>
        <taxon>Alphaproteobacteria</taxon>
        <taxon>Sphingomonadales</taxon>
        <taxon>Sphingomonadaceae</taxon>
        <taxon>Sphingomonas</taxon>
    </lineage>
</organism>
<evidence type="ECO:0000256" key="1">
    <source>
        <dbReference type="SAM" id="SignalP"/>
    </source>
</evidence>
<reference evidence="2 3" key="1">
    <citation type="submission" date="2022-05" db="EMBL/GenBank/DDBJ databases">
        <authorList>
            <person name="Jo J.-H."/>
            <person name="Im W.-T."/>
        </authorList>
    </citation>
    <scope>NUCLEOTIDE SEQUENCE [LARGE SCALE GENOMIC DNA]</scope>
    <source>
        <strain evidence="2 3">NSE70-1</strain>
    </source>
</reference>
<feature type="chain" id="PRO_5045169689" evidence="1">
    <location>
        <begin position="17"/>
        <end position="198"/>
    </location>
</feature>
<evidence type="ECO:0000313" key="3">
    <source>
        <dbReference type="Proteomes" id="UP001203410"/>
    </source>
</evidence>
<name>A0ABT0RTA6_9SPHN</name>
<evidence type="ECO:0000313" key="2">
    <source>
        <dbReference type="EMBL" id="MCL6697935.1"/>
    </source>
</evidence>
<proteinExistence type="predicted"/>
<dbReference type="Proteomes" id="UP001203410">
    <property type="component" value="Unassembled WGS sequence"/>
</dbReference>
<dbReference type="RefSeq" id="WP_249903285.1">
    <property type="nucleotide sequence ID" value="NZ_JAMGBA010000001.1"/>
</dbReference>
<keyword evidence="1" id="KW-0732">Signal</keyword>
<comment type="caution">
    <text evidence="2">The sequence shown here is derived from an EMBL/GenBank/DDBJ whole genome shotgun (WGS) entry which is preliminary data.</text>
</comment>
<dbReference type="EMBL" id="JAMGBA010000001">
    <property type="protein sequence ID" value="MCL6697935.1"/>
    <property type="molecule type" value="Genomic_DNA"/>
</dbReference>
<sequence length="198" mass="21721">MMWALLVMLAGQQATATYVSPPVVSIEPSIRREPIYADPADDVAVHFVATPFGTVAFTSHLPVGWTFRVNIDGNQDGAWGSGHGMPDNSVQTSPDRTFAQDARNGVFCSQYVFTTFEKDPTSIQVSSECGDLKSNGRVSMSGVDGKGRATITLELPSEEVFGTAQTVRIQTCVWNTERWSCQHRLPELLELKRTAIPR</sequence>
<keyword evidence="3" id="KW-1185">Reference proteome</keyword>
<gene>
    <name evidence="2" type="ORF">LZ496_03940</name>
</gene>